<keyword evidence="10" id="KW-1185">Reference proteome</keyword>
<evidence type="ECO:0000256" key="3">
    <source>
        <dbReference type="ARBA" id="ARBA00012891"/>
    </source>
</evidence>
<dbReference type="InterPro" id="IPR011010">
    <property type="entry name" value="DNA_brk_join_enz"/>
</dbReference>
<evidence type="ECO:0000256" key="6">
    <source>
        <dbReference type="ARBA" id="ARBA00023235"/>
    </source>
</evidence>
<feature type="domain" description="DNA topoisomerase IB N-terminal" evidence="8">
    <location>
        <begin position="34"/>
        <end position="82"/>
    </location>
</feature>
<dbReference type="InterPro" id="IPR014711">
    <property type="entry name" value="TopoI_cat_a-hlx-sub_euk"/>
</dbReference>
<proteinExistence type="inferred from homology"/>
<evidence type="ECO:0000256" key="5">
    <source>
        <dbReference type="ARBA" id="ARBA00023125"/>
    </source>
</evidence>
<comment type="caution">
    <text evidence="9">The sequence shown here is derived from an EMBL/GenBank/DDBJ whole genome shotgun (WGS) entry which is preliminary data.</text>
</comment>
<dbReference type="InterPro" id="IPR049331">
    <property type="entry name" value="Top1B_N_bact"/>
</dbReference>
<keyword evidence="5" id="KW-0238">DNA-binding</keyword>
<name>A0A4R2IA81_9GAMM</name>
<dbReference type="InterPro" id="IPR013500">
    <property type="entry name" value="TopoI_cat_euk"/>
</dbReference>
<dbReference type="Proteomes" id="UP000294862">
    <property type="component" value="Unassembled WGS sequence"/>
</dbReference>
<dbReference type="SUPFAM" id="SSF56349">
    <property type="entry name" value="DNA breaking-rejoining enzymes"/>
    <property type="match status" value="1"/>
</dbReference>
<dbReference type="Pfam" id="PF21338">
    <property type="entry name" value="Top1B_N_bact"/>
    <property type="match status" value="1"/>
</dbReference>
<reference evidence="9 10" key="1">
    <citation type="journal article" date="2015" name="Stand. Genomic Sci.">
        <title>Genomic Encyclopedia of Bacterial and Archaeal Type Strains, Phase III: the genomes of soil and plant-associated and newly described type strains.</title>
        <authorList>
            <person name="Whitman W.B."/>
            <person name="Woyke T."/>
            <person name="Klenk H.P."/>
            <person name="Zhou Y."/>
            <person name="Lilburn T.G."/>
            <person name="Beck B.J."/>
            <person name="De Vos P."/>
            <person name="Vandamme P."/>
            <person name="Eisen J.A."/>
            <person name="Garrity G."/>
            <person name="Hugenholtz P."/>
            <person name="Kyrpides N.C."/>
        </authorList>
    </citation>
    <scope>NUCLEOTIDE SEQUENCE [LARGE SCALE GENOMIC DNA]</scope>
    <source>
        <strain evidence="9 10">A3</strain>
    </source>
</reference>
<dbReference type="SUPFAM" id="SSF55869">
    <property type="entry name" value="DNA topoisomerase I domain"/>
    <property type="match status" value="1"/>
</dbReference>
<dbReference type="Gene3D" id="1.10.132.120">
    <property type="match status" value="1"/>
</dbReference>
<evidence type="ECO:0000313" key="9">
    <source>
        <dbReference type="EMBL" id="TCO40288.1"/>
    </source>
</evidence>
<feature type="domain" description="DNA topoisomerase I catalytic core eukaryotic-type" evidence="7">
    <location>
        <begin position="95"/>
        <end position="310"/>
    </location>
</feature>
<dbReference type="Gene3D" id="3.90.15.10">
    <property type="entry name" value="Topoisomerase I, Chain A, domain 3"/>
    <property type="match status" value="1"/>
</dbReference>
<dbReference type="Pfam" id="PF01028">
    <property type="entry name" value="Topoisom_I"/>
    <property type="match status" value="1"/>
</dbReference>
<dbReference type="InterPro" id="IPR035447">
    <property type="entry name" value="DNA_topo_I_N_sf"/>
</dbReference>
<evidence type="ECO:0000256" key="2">
    <source>
        <dbReference type="ARBA" id="ARBA00006645"/>
    </source>
</evidence>
<dbReference type="EC" id="5.6.2.1" evidence="3"/>
<comment type="catalytic activity">
    <reaction evidence="1">
        <text>ATP-independent breakage of single-stranded DNA, followed by passage and rejoining.</text>
        <dbReference type="EC" id="5.6.2.1"/>
    </reaction>
</comment>
<protein>
    <recommendedName>
        <fullName evidence="3">DNA topoisomerase</fullName>
        <ecNumber evidence="3">5.6.2.1</ecNumber>
    </recommendedName>
</protein>
<evidence type="ECO:0000256" key="1">
    <source>
        <dbReference type="ARBA" id="ARBA00000213"/>
    </source>
</evidence>
<sequence length="352" mass="39937">MKPTRSTPFNWPRGRLVYVADAQPGLRRRRSGGGFVYVDVRGRRVTDARVLARIHALAIPPAYRDVWICRDAQGHLQATARDARGRKQYRYHPAWRERRDEVKFRRTIEFAARLPALRRRVARDLRADGLARERVLAAIVRLLDRTRMRIGNEEYAKANGSYGVSTLRNRHVRVRGDRVHIAFRGKSGQRHERLLEDPRLARVVRRCQDLPGQCLFQYIEGGRRRRVTSGDVNDYLRSIMGDDYTAKDFRTWAASVIVAERLFGTPDAPAESSLQAAITAAAADLGNTPAVCRSTYVHPAVLAAAEDAARAERARAAFRHVQRADRGLGRAERALLRYLRGDRRASTKGARA</sequence>
<evidence type="ECO:0000256" key="4">
    <source>
        <dbReference type="ARBA" id="ARBA00023029"/>
    </source>
</evidence>
<dbReference type="PRINTS" id="PR00416">
    <property type="entry name" value="EUTPISMRASEI"/>
</dbReference>
<organism evidence="9 10">
    <name type="scientific">Dokdonella fugitiva</name>
    <dbReference type="NCBI Taxonomy" id="328517"/>
    <lineage>
        <taxon>Bacteria</taxon>
        <taxon>Pseudomonadati</taxon>
        <taxon>Pseudomonadota</taxon>
        <taxon>Gammaproteobacteria</taxon>
        <taxon>Lysobacterales</taxon>
        <taxon>Rhodanobacteraceae</taxon>
        <taxon>Dokdonella</taxon>
    </lineage>
</organism>
<dbReference type="OrthoDB" id="9778962at2"/>
<dbReference type="GO" id="GO:0006265">
    <property type="term" value="P:DNA topological change"/>
    <property type="evidence" value="ECO:0007669"/>
    <property type="project" value="InterPro"/>
</dbReference>
<evidence type="ECO:0000259" key="8">
    <source>
        <dbReference type="Pfam" id="PF21338"/>
    </source>
</evidence>
<keyword evidence="4" id="KW-0799">Topoisomerase</keyword>
<evidence type="ECO:0000259" key="7">
    <source>
        <dbReference type="Pfam" id="PF01028"/>
    </source>
</evidence>
<dbReference type="AlphaFoldDB" id="A0A4R2IA81"/>
<dbReference type="PROSITE" id="PS52038">
    <property type="entry name" value="TOPO_IB_2"/>
    <property type="match status" value="1"/>
</dbReference>
<keyword evidence="6 9" id="KW-0413">Isomerase</keyword>
<dbReference type="InterPro" id="IPR001631">
    <property type="entry name" value="TopoI"/>
</dbReference>
<comment type="similarity">
    <text evidence="2">Belongs to the type IB topoisomerase family.</text>
</comment>
<gene>
    <name evidence="9" type="ORF">EV148_10583</name>
</gene>
<dbReference type="RefSeq" id="WP_131997711.1">
    <property type="nucleotide sequence ID" value="NZ_SLWQ01000005.1"/>
</dbReference>
<evidence type="ECO:0000313" key="10">
    <source>
        <dbReference type="Proteomes" id="UP000294862"/>
    </source>
</evidence>
<dbReference type="GO" id="GO:0003677">
    <property type="term" value="F:DNA binding"/>
    <property type="evidence" value="ECO:0007669"/>
    <property type="project" value="UniProtKB-KW"/>
</dbReference>
<dbReference type="GO" id="GO:0003917">
    <property type="term" value="F:DNA topoisomerase type I (single strand cut, ATP-independent) activity"/>
    <property type="evidence" value="ECO:0007669"/>
    <property type="project" value="UniProtKB-EC"/>
</dbReference>
<accession>A0A4R2IA81</accession>
<dbReference type="EMBL" id="SLWQ01000005">
    <property type="protein sequence ID" value="TCO40288.1"/>
    <property type="molecule type" value="Genomic_DNA"/>
</dbReference>
<dbReference type="Gene3D" id="3.30.66.10">
    <property type="entry name" value="DNA topoisomerase I domain"/>
    <property type="match status" value="1"/>
</dbReference>